<keyword evidence="2" id="KW-0804">Transcription</keyword>
<gene>
    <name evidence="6" type="ORF">PSACC_00184</name>
</gene>
<dbReference type="GO" id="GO:0005634">
    <property type="term" value="C:nucleus"/>
    <property type="evidence" value="ECO:0007669"/>
    <property type="project" value="TreeGrafter"/>
</dbReference>
<dbReference type="SMART" id="SM00298">
    <property type="entry name" value="CHROMO"/>
    <property type="match status" value="1"/>
</dbReference>
<dbReference type="GO" id="GO:0006357">
    <property type="term" value="P:regulation of transcription by RNA polymerase II"/>
    <property type="evidence" value="ECO:0007669"/>
    <property type="project" value="TreeGrafter"/>
</dbReference>
<feature type="compositionally biased region" description="Polar residues" evidence="4">
    <location>
        <begin position="329"/>
        <end position="338"/>
    </location>
</feature>
<feature type="compositionally biased region" description="Basic and acidic residues" evidence="4">
    <location>
        <begin position="77"/>
        <end position="91"/>
    </location>
</feature>
<dbReference type="InterPro" id="IPR036431">
    <property type="entry name" value="ARID_dom_sf"/>
</dbReference>
<feature type="compositionally biased region" description="Polar residues" evidence="4">
    <location>
        <begin position="93"/>
        <end position="106"/>
    </location>
</feature>
<comment type="caution">
    <text evidence="6">The sequence shown here is derived from an EMBL/GenBank/DDBJ whole genome shotgun (WGS) entry which is preliminary data.</text>
</comment>
<dbReference type="InterPro" id="IPR000953">
    <property type="entry name" value="Chromo/chromo_shadow_dom"/>
</dbReference>
<dbReference type="AlphaFoldDB" id="A0A2H9TQI3"/>
<dbReference type="GO" id="GO:0000976">
    <property type="term" value="F:transcription cis-regulatory region binding"/>
    <property type="evidence" value="ECO:0007669"/>
    <property type="project" value="TreeGrafter"/>
</dbReference>
<feature type="compositionally biased region" description="Low complexity" evidence="4">
    <location>
        <begin position="525"/>
        <end position="541"/>
    </location>
</feature>
<dbReference type="SUPFAM" id="SSF46774">
    <property type="entry name" value="ARID-like"/>
    <property type="match status" value="1"/>
</dbReference>
<dbReference type="SUPFAM" id="SSF54160">
    <property type="entry name" value="Chromo domain-like"/>
    <property type="match status" value="1"/>
</dbReference>
<dbReference type="EMBL" id="MTSL01000014">
    <property type="protein sequence ID" value="PJF20013.1"/>
    <property type="molecule type" value="Genomic_DNA"/>
</dbReference>
<dbReference type="InterPro" id="IPR001606">
    <property type="entry name" value="ARID_dom"/>
</dbReference>
<dbReference type="Gene3D" id="2.30.30.140">
    <property type="match status" value="1"/>
</dbReference>
<evidence type="ECO:0000256" key="3">
    <source>
        <dbReference type="ARBA" id="ARBA00023242"/>
    </source>
</evidence>
<dbReference type="OrthoDB" id="124855at2759"/>
<dbReference type="Pfam" id="PF11717">
    <property type="entry name" value="Tudor-knot"/>
    <property type="match status" value="1"/>
</dbReference>
<dbReference type="PANTHER" id="PTHR13964">
    <property type="entry name" value="RBP-RELATED"/>
    <property type="match status" value="1"/>
</dbReference>
<reference evidence="6 7" key="1">
    <citation type="submission" date="2016-10" db="EMBL/GenBank/DDBJ databases">
        <title>The genome of Paramicrosporidium saccamoebae is the missing link in understanding Cryptomycota and Microsporidia evolution.</title>
        <authorList>
            <person name="Quandt C.A."/>
            <person name="Beaudet D."/>
            <person name="Corsaro D."/>
            <person name="Michel R."/>
            <person name="Corradi N."/>
            <person name="James T."/>
        </authorList>
    </citation>
    <scope>NUCLEOTIDE SEQUENCE [LARGE SCALE GENOMIC DNA]</scope>
    <source>
        <strain evidence="6 7">KSL3</strain>
    </source>
</reference>
<keyword evidence="6" id="KW-0238">DNA-binding</keyword>
<dbReference type="PANTHER" id="PTHR13964:SF27">
    <property type="entry name" value="HAT-TRICK, ISOFORM D"/>
    <property type="match status" value="1"/>
</dbReference>
<name>A0A2H9TQI3_9FUNG</name>
<sequence length="549" mass="63339">MDIKEESEERSMRENEEQNVREDENEDSGERTDGDEESDKDEETYEEEDDGTDEEKNDGTEEERDNETEGEKDDENAEKVDKDGGRKDEYQPVHNQHSQNFQQPQAVQPRRRGRPPKSSEHFMRDHDNHLSVLPSNSRPSTPPPLEIPKPDGTVKGQFLHELYSFMTHIGQPITKVPHLGYQELDLHLLYQIVIGRGGMDEVTKKQEWKTVYQELGIPTMSTSASYNTRTNYKKHLYLYELEHCDFNERRPMGMEPKYGVGEYVRIVSSNYEGQVFYAKVVKCRWRNAKNVYYVHYNGWSNSHDEWMPEPVLSKLLPTEVGNPEKLFNPQPTRSSKSNHIIGDPLPFPSRESERIKTPKKSRPDSEDEYATFTPQREESPAGVPSVRRTRGRDRFMERESVGGTTFATVKAEMQKLEDESLLDYVPPRKPRFLNSLNLHTYSPPKPPAPFKSELLKLVDLRVPNIDDLVERPPKFQFTVSDATKRTRRDNIVALEKELMTIKKEYGRKRKLLNLYYGPSSGSGGESTSSGSSTTEAETLSSRRTRRAKA</sequence>
<feature type="compositionally biased region" description="Basic and acidic residues" evidence="4">
    <location>
        <begin position="1"/>
        <end position="32"/>
    </location>
</feature>
<dbReference type="InterPro" id="IPR051232">
    <property type="entry name" value="ARID/SWI1_ChromRemod"/>
</dbReference>
<dbReference type="Pfam" id="PF01388">
    <property type="entry name" value="ARID"/>
    <property type="match status" value="1"/>
</dbReference>
<protein>
    <submittedName>
        <fullName evidence="6">ARID/BRIGHT DNA-binding domain-containing protein</fullName>
    </submittedName>
</protein>
<proteinExistence type="predicted"/>
<keyword evidence="7" id="KW-1185">Reference proteome</keyword>
<dbReference type="SMART" id="SM00501">
    <property type="entry name" value="BRIGHT"/>
    <property type="match status" value="1"/>
</dbReference>
<keyword evidence="3" id="KW-0539">Nucleus</keyword>
<organism evidence="6 7">
    <name type="scientific">Paramicrosporidium saccamoebae</name>
    <dbReference type="NCBI Taxonomy" id="1246581"/>
    <lineage>
        <taxon>Eukaryota</taxon>
        <taxon>Fungi</taxon>
        <taxon>Fungi incertae sedis</taxon>
        <taxon>Cryptomycota</taxon>
        <taxon>Cryptomycota incertae sedis</taxon>
        <taxon>Paramicrosporidium</taxon>
    </lineage>
</organism>
<evidence type="ECO:0000259" key="5">
    <source>
        <dbReference type="PROSITE" id="PS51011"/>
    </source>
</evidence>
<evidence type="ECO:0000313" key="6">
    <source>
        <dbReference type="EMBL" id="PJF20013.1"/>
    </source>
</evidence>
<evidence type="ECO:0000256" key="4">
    <source>
        <dbReference type="SAM" id="MobiDB-lite"/>
    </source>
</evidence>
<dbReference type="Proteomes" id="UP000240830">
    <property type="component" value="Unassembled WGS sequence"/>
</dbReference>
<feature type="region of interest" description="Disordered" evidence="4">
    <location>
        <begin position="516"/>
        <end position="549"/>
    </location>
</feature>
<feature type="compositionally biased region" description="Basic and acidic residues" evidence="4">
    <location>
        <begin position="350"/>
        <end position="364"/>
    </location>
</feature>
<dbReference type="InterPro" id="IPR025995">
    <property type="entry name" value="Tudor-knot"/>
</dbReference>
<accession>A0A2H9TQI3</accession>
<dbReference type="Gene3D" id="1.10.150.60">
    <property type="entry name" value="ARID DNA-binding domain"/>
    <property type="match status" value="1"/>
</dbReference>
<dbReference type="STRING" id="1246581.A0A2H9TQI3"/>
<evidence type="ECO:0000256" key="2">
    <source>
        <dbReference type="ARBA" id="ARBA00023163"/>
    </source>
</evidence>
<keyword evidence="1" id="KW-0805">Transcription regulation</keyword>
<feature type="compositionally biased region" description="Basic and acidic residues" evidence="4">
    <location>
        <begin position="117"/>
        <end position="129"/>
    </location>
</feature>
<evidence type="ECO:0000313" key="7">
    <source>
        <dbReference type="Proteomes" id="UP000240830"/>
    </source>
</evidence>
<feature type="compositionally biased region" description="Acidic residues" evidence="4">
    <location>
        <begin position="33"/>
        <end position="76"/>
    </location>
</feature>
<evidence type="ECO:0000256" key="1">
    <source>
        <dbReference type="ARBA" id="ARBA00023015"/>
    </source>
</evidence>
<dbReference type="PROSITE" id="PS51011">
    <property type="entry name" value="ARID"/>
    <property type="match status" value="1"/>
</dbReference>
<feature type="region of interest" description="Disordered" evidence="4">
    <location>
        <begin position="1"/>
        <end position="153"/>
    </location>
</feature>
<dbReference type="InterPro" id="IPR016197">
    <property type="entry name" value="Chromo-like_dom_sf"/>
</dbReference>
<dbReference type="SMART" id="SM01014">
    <property type="entry name" value="ARID"/>
    <property type="match status" value="1"/>
</dbReference>
<feature type="region of interest" description="Disordered" evidence="4">
    <location>
        <begin position="322"/>
        <end position="388"/>
    </location>
</feature>
<feature type="domain" description="ARID" evidence="5">
    <location>
        <begin position="152"/>
        <end position="244"/>
    </location>
</feature>